<reference evidence="2" key="2">
    <citation type="journal article" date="2024" name="Plant">
        <title>Genomic evolution and insights into agronomic trait innovations of Sesamum species.</title>
        <authorList>
            <person name="Miao H."/>
            <person name="Wang L."/>
            <person name="Qu L."/>
            <person name="Liu H."/>
            <person name="Sun Y."/>
            <person name="Le M."/>
            <person name="Wang Q."/>
            <person name="Wei S."/>
            <person name="Zheng Y."/>
            <person name="Lin W."/>
            <person name="Duan Y."/>
            <person name="Cao H."/>
            <person name="Xiong S."/>
            <person name="Wang X."/>
            <person name="Wei L."/>
            <person name="Li C."/>
            <person name="Ma Q."/>
            <person name="Ju M."/>
            <person name="Zhao R."/>
            <person name="Li G."/>
            <person name="Mu C."/>
            <person name="Tian Q."/>
            <person name="Mei H."/>
            <person name="Zhang T."/>
            <person name="Gao T."/>
            <person name="Zhang H."/>
        </authorList>
    </citation>
    <scope>NUCLEOTIDE SEQUENCE</scope>
    <source>
        <strain evidence="2">G02</strain>
    </source>
</reference>
<comment type="caution">
    <text evidence="2">The sequence shown here is derived from an EMBL/GenBank/DDBJ whole genome shotgun (WGS) entry which is preliminary data.</text>
</comment>
<proteinExistence type="predicted"/>
<name>A0AAW2J4S0_SESRA</name>
<evidence type="ECO:0000313" key="2">
    <source>
        <dbReference type="EMBL" id="KAL0289407.1"/>
    </source>
</evidence>
<evidence type="ECO:0000256" key="1">
    <source>
        <dbReference type="SAM" id="MobiDB-lite"/>
    </source>
</evidence>
<gene>
    <name evidence="2" type="ORF">Sradi_7074500</name>
</gene>
<feature type="compositionally biased region" description="Polar residues" evidence="1">
    <location>
        <begin position="38"/>
        <end position="55"/>
    </location>
</feature>
<feature type="compositionally biased region" description="Basic and acidic residues" evidence="1">
    <location>
        <begin position="62"/>
        <end position="76"/>
    </location>
</feature>
<sequence length="83" mass="8841">MPSPPLPPPGVDMEDWMVRLKTMMVNMMGMMKSMQANASTFGLSHPSATSNGSSQPPADPHAPNDDNINHADKGSESRLGTGF</sequence>
<dbReference type="AlphaFoldDB" id="A0AAW2J4S0"/>
<feature type="region of interest" description="Disordered" evidence="1">
    <location>
        <begin position="38"/>
        <end position="83"/>
    </location>
</feature>
<organism evidence="2">
    <name type="scientific">Sesamum radiatum</name>
    <name type="common">Black benniseed</name>
    <dbReference type="NCBI Taxonomy" id="300843"/>
    <lineage>
        <taxon>Eukaryota</taxon>
        <taxon>Viridiplantae</taxon>
        <taxon>Streptophyta</taxon>
        <taxon>Embryophyta</taxon>
        <taxon>Tracheophyta</taxon>
        <taxon>Spermatophyta</taxon>
        <taxon>Magnoliopsida</taxon>
        <taxon>eudicotyledons</taxon>
        <taxon>Gunneridae</taxon>
        <taxon>Pentapetalae</taxon>
        <taxon>asterids</taxon>
        <taxon>lamiids</taxon>
        <taxon>Lamiales</taxon>
        <taxon>Pedaliaceae</taxon>
        <taxon>Sesamum</taxon>
    </lineage>
</organism>
<reference evidence="2" key="1">
    <citation type="submission" date="2020-06" db="EMBL/GenBank/DDBJ databases">
        <authorList>
            <person name="Li T."/>
            <person name="Hu X."/>
            <person name="Zhang T."/>
            <person name="Song X."/>
            <person name="Zhang H."/>
            <person name="Dai N."/>
            <person name="Sheng W."/>
            <person name="Hou X."/>
            <person name="Wei L."/>
        </authorList>
    </citation>
    <scope>NUCLEOTIDE SEQUENCE</scope>
    <source>
        <strain evidence="2">G02</strain>
        <tissue evidence="2">Leaf</tissue>
    </source>
</reference>
<dbReference type="EMBL" id="JACGWJ010000698">
    <property type="protein sequence ID" value="KAL0289407.1"/>
    <property type="molecule type" value="Genomic_DNA"/>
</dbReference>
<accession>A0AAW2J4S0</accession>
<protein>
    <submittedName>
        <fullName evidence="2">Uncharacterized protein</fullName>
    </submittedName>
</protein>